<sequence length="216" mass="23062">MSTDAVYIASARERRRIADLIDELDADQLGSPSLCQGWTVRMVAAHLVAAATPSKLSFVGELLRHRGDAHATNDTIARRIAAEPAGELATRLRRHADSRFAPPFVGARGPLTDVLVHGGDMRLPLGLPHTPDPAHVRPALEFVTTGRPVGFVPRGRLRGLRLVATDLEWTWGDGATAEGRGIDLLMAACGRHAVLANLTGTGATVLRDRLSSPNPA</sequence>
<dbReference type="NCBIfam" id="TIGR03083">
    <property type="entry name" value="maleylpyruvate isomerase family mycothiol-dependent enzyme"/>
    <property type="match status" value="1"/>
</dbReference>
<keyword evidence="2" id="KW-0413">Isomerase</keyword>
<reference evidence="3" key="1">
    <citation type="journal article" date="2019" name="Int. J. Syst. Evol. Microbiol.">
        <title>The Global Catalogue of Microorganisms (GCM) 10K type strain sequencing project: providing services to taxonomists for standard genome sequencing and annotation.</title>
        <authorList>
            <consortium name="The Broad Institute Genomics Platform"/>
            <consortium name="The Broad Institute Genome Sequencing Center for Infectious Disease"/>
            <person name="Wu L."/>
            <person name="Ma J."/>
        </authorList>
    </citation>
    <scope>NUCLEOTIDE SEQUENCE [LARGE SCALE GENOMIC DNA]</scope>
    <source>
        <strain evidence="3">CCM 7043</strain>
    </source>
</reference>
<name>A0ABW4FCE9_9PSEU</name>
<evidence type="ECO:0000259" key="1">
    <source>
        <dbReference type="Pfam" id="PF11716"/>
    </source>
</evidence>
<dbReference type="InterPro" id="IPR034660">
    <property type="entry name" value="DinB/YfiT-like"/>
</dbReference>
<dbReference type="GO" id="GO:0016853">
    <property type="term" value="F:isomerase activity"/>
    <property type="evidence" value="ECO:0007669"/>
    <property type="project" value="UniProtKB-KW"/>
</dbReference>
<evidence type="ECO:0000313" key="2">
    <source>
        <dbReference type="EMBL" id="MFD1524672.1"/>
    </source>
</evidence>
<feature type="domain" description="Mycothiol-dependent maleylpyruvate isomerase metal-binding" evidence="1">
    <location>
        <begin position="11"/>
        <end position="99"/>
    </location>
</feature>
<dbReference type="InterPro" id="IPR024344">
    <property type="entry name" value="MDMPI_metal-binding"/>
</dbReference>
<dbReference type="SUPFAM" id="SSF109854">
    <property type="entry name" value="DinB/YfiT-like putative metalloenzymes"/>
    <property type="match status" value="1"/>
</dbReference>
<dbReference type="Pfam" id="PF11716">
    <property type="entry name" value="MDMPI_N"/>
    <property type="match status" value="1"/>
</dbReference>
<dbReference type="RefSeq" id="WP_344723469.1">
    <property type="nucleotide sequence ID" value="NZ_BAAAUS010000020.1"/>
</dbReference>
<organism evidence="2 3">
    <name type="scientific">Pseudonocardia yunnanensis</name>
    <dbReference type="NCBI Taxonomy" id="58107"/>
    <lineage>
        <taxon>Bacteria</taxon>
        <taxon>Bacillati</taxon>
        <taxon>Actinomycetota</taxon>
        <taxon>Actinomycetes</taxon>
        <taxon>Pseudonocardiales</taxon>
        <taxon>Pseudonocardiaceae</taxon>
        <taxon>Pseudonocardia</taxon>
    </lineage>
</organism>
<dbReference type="Gene3D" id="1.20.120.450">
    <property type="entry name" value="dinb family like domain"/>
    <property type="match status" value="1"/>
</dbReference>
<comment type="caution">
    <text evidence="2">The sequence shown here is derived from an EMBL/GenBank/DDBJ whole genome shotgun (WGS) entry which is preliminary data.</text>
</comment>
<proteinExistence type="predicted"/>
<dbReference type="EMBL" id="JBHUCO010000094">
    <property type="protein sequence ID" value="MFD1524672.1"/>
    <property type="molecule type" value="Genomic_DNA"/>
</dbReference>
<protein>
    <submittedName>
        <fullName evidence="2">Maleylpyruvate isomerase family mycothiol-dependent enzyme</fullName>
    </submittedName>
</protein>
<dbReference type="InterPro" id="IPR017517">
    <property type="entry name" value="Maleyloyr_isom"/>
</dbReference>
<evidence type="ECO:0000313" key="3">
    <source>
        <dbReference type="Proteomes" id="UP001597114"/>
    </source>
</evidence>
<gene>
    <name evidence="2" type="ORF">ACFSJD_44830</name>
</gene>
<accession>A0ABW4FCE9</accession>
<dbReference type="Proteomes" id="UP001597114">
    <property type="component" value="Unassembled WGS sequence"/>
</dbReference>
<keyword evidence="3" id="KW-1185">Reference proteome</keyword>